<dbReference type="OrthoDB" id="9876299at2759"/>
<keyword evidence="3" id="KW-0560">Oxidoreductase</keyword>
<dbReference type="EMBL" id="SWKU01000038">
    <property type="protein sequence ID" value="KAF2994671.1"/>
    <property type="molecule type" value="Genomic_DNA"/>
</dbReference>
<dbReference type="GO" id="GO:0016491">
    <property type="term" value="F:oxidoreductase activity"/>
    <property type="evidence" value="ECO:0007669"/>
    <property type="project" value="UniProtKB-KW"/>
</dbReference>
<dbReference type="PANTHER" id="PTHR43544:SF7">
    <property type="entry name" value="NADB-LER2"/>
    <property type="match status" value="1"/>
</dbReference>
<name>A0A9P4T555_CURKU</name>
<proteinExistence type="inferred from homology"/>
<reference evidence="4" key="1">
    <citation type="submission" date="2019-04" db="EMBL/GenBank/DDBJ databases">
        <title>Sequencing of skin fungus with MAO and IRED activity.</title>
        <authorList>
            <person name="Marsaioli A.J."/>
            <person name="Bonatto J.M.C."/>
            <person name="Reis Junior O."/>
        </authorList>
    </citation>
    <scope>NUCLEOTIDE SEQUENCE</scope>
    <source>
        <strain evidence="4">30M1</strain>
    </source>
</reference>
<dbReference type="GO" id="GO:0005737">
    <property type="term" value="C:cytoplasm"/>
    <property type="evidence" value="ECO:0007669"/>
    <property type="project" value="TreeGrafter"/>
</dbReference>
<gene>
    <name evidence="4" type="ORF">E8E13_001384</name>
</gene>
<evidence type="ECO:0000313" key="5">
    <source>
        <dbReference type="Proteomes" id="UP000801428"/>
    </source>
</evidence>
<dbReference type="Proteomes" id="UP000801428">
    <property type="component" value="Unassembled WGS sequence"/>
</dbReference>
<evidence type="ECO:0000313" key="4">
    <source>
        <dbReference type="EMBL" id="KAF2994671.1"/>
    </source>
</evidence>
<dbReference type="InterPro" id="IPR036291">
    <property type="entry name" value="NAD(P)-bd_dom_sf"/>
</dbReference>
<keyword evidence="2" id="KW-0521">NADP</keyword>
<dbReference type="InterPro" id="IPR051468">
    <property type="entry name" value="Fungal_SecMetab_SDRs"/>
</dbReference>
<comment type="similarity">
    <text evidence="1">Belongs to the short-chain dehydrogenases/reductases (SDR) family.</text>
</comment>
<comment type="caution">
    <text evidence="4">The sequence shown here is derived from an EMBL/GenBank/DDBJ whole genome shotgun (WGS) entry which is preliminary data.</text>
</comment>
<accession>A0A9P4T555</accession>
<organism evidence="4 5">
    <name type="scientific">Curvularia kusanoi</name>
    <name type="common">Cochliobolus kusanoi</name>
    <dbReference type="NCBI Taxonomy" id="90978"/>
    <lineage>
        <taxon>Eukaryota</taxon>
        <taxon>Fungi</taxon>
        <taxon>Dikarya</taxon>
        <taxon>Ascomycota</taxon>
        <taxon>Pezizomycotina</taxon>
        <taxon>Dothideomycetes</taxon>
        <taxon>Pleosporomycetidae</taxon>
        <taxon>Pleosporales</taxon>
        <taxon>Pleosporineae</taxon>
        <taxon>Pleosporaceae</taxon>
        <taxon>Curvularia</taxon>
    </lineage>
</organism>
<dbReference type="Pfam" id="PF00106">
    <property type="entry name" value="adh_short"/>
    <property type="match status" value="1"/>
</dbReference>
<dbReference type="CDD" id="cd05325">
    <property type="entry name" value="carb_red_sniffer_like_SDR_c"/>
    <property type="match status" value="1"/>
</dbReference>
<dbReference type="Gene3D" id="3.40.50.720">
    <property type="entry name" value="NAD(P)-binding Rossmann-like Domain"/>
    <property type="match status" value="1"/>
</dbReference>
<dbReference type="AlphaFoldDB" id="A0A9P4T555"/>
<protein>
    <submittedName>
        <fullName evidence="4">Uncharacterized protein</fullName>
    </submittedName>
</protein>
<dbReference type="PANTHER" id="PTHR43544">
    <property type="entry name" value="SHORT-CHAIN DEHYDROGENASE/REDUCTASE"/>
    <property type="match status" value="1"/>
</dbReference>
<dbReference type="InterPro" id="IPR002347">
    <property type="entry name" value="SDR_fam"/>
</dbReference>
<keyword evidence="5" id="KW-1185">Reference proteome</keyword>
<evidence type="ECO:0000256" key="2">
    <source>
        <dbReference type="ARBA" id="ARBA00022857"/>
    </source>
</evidence>
<evidence type="ECO:0000256" key="1">
    <source>
        <dbReference type="ARBA" id="ARBA00006484"/>
    </source>
</evidence>
<evidence type="ECO:0000256" key="3">
    <source>
        <dbReference type="ARBA" id="ARBA00023002"/>
    </source>
</evidence>
<sequence length="260" mass="28096">MATEQRTVLISGSSIGKGLLQHYLIQANTTVIAAVRNPSGKDAQNLFELPTGEKSRLITVKIDSALPYDARNAIAALQYQHEISHIDVVVACAGICDHLLPVSEIDVDELTRHMETNTYGVLRLFQATLPLLKAAKAPKFVCISSRLGSISLSAKDGAYTGTYGISKASVNYAVTKIGAENDWLVAFTIDPGFVQTDMGNRGAEFAGLDQAPNTVEESVEGIAKEIEDATREKCLGSFRTFDGETLPCFNYIALYASYLP</sequence>
<dbReference type="SUPFAM" id="SSF51735">
    <property type="entry name" value="NAD(P)-binding Rossmann-fold domains"/>
    <property type="match status" value="1"/>
</dbReference>